<keyword evidence="1" id="KW-0645">Protease</keyword>
<protein>
    <submittedName>
        <fullName evidence="6">Gliding motility-associated C-terminal domain-containing protein</fullName>
    </submittedName>
</protein>
<dbReference type="RefSeq" id="WP_216713422.1">
    <property type="nucleotide sequence ID" value="NZ_JACVEL010000001.1"/>
</dbReference>
<organism evidence="6 7">
    <name type="scientific">Taishania pollutisoli</name>
    <dbReference type="NCBI Taxonomy" id="2766479"/>
    <lineage>
        <taxon>Bacteria</taxon>
        <taxon>Pseudomonadati</taxon>
        <taxon>Bacteroidota</taxon>
        <taxon>Flavobacteriia</taxon>
        <taxon>Flavobacteriales</taxon>
        <taxon>Crocinitomicaceae</taxon>
        <taxon>Taishania</taxon>
    </lineage>
</organism>
<dbReference type="Pfam" id="PF18911">
    <property type="entry name" value="PKD_4"/>
    <property type="match status" value="1"/>
</dbReference>
<feature type="domain" description="PKD" evidence="4">
    <location>
        <begin position="977"/>
        <end position="1044"/>
    </location>
</feature>
<accession>A0A8J6P4D8</accession>
<dbReference type="GO" id="GO:0006508">
    <property type="term" value="P:proteolysis"/>
    <property type="evidence" value="ECO:0007669"/>
    <property type="project" value="UniProtKB-KW"/>
</dbReference>
<feature type="domain" description="PKD" evidence="4">
    <location>
        <begin position="194"/>
        <end position="237"/>
    </location>
</feature>
<feature type="signal peptide" evidence="3">
    <location>
        <begin position="1"/>
        <end position="19"/>
    </location>
</feature>
<dbReference type="InterPro" id="IPR035914">
    <property type="entry name" value="Sperma_CUB_dom_sf"/>
</dbReference>
<gene>
    <name evidence="6" type="ORF">H9Y05_02680</name>
</gene>
<keyword evidence="3" id="KW-0732">Signal</keyword>
<keyword evidence="7" id="KW-1185">Reference proteome</keyword>
<dbReference type="Gene3D" id="2.60.40.10">
    <property type="entry name" value="Immunoglobulins"/>
    <property type="match status" value="3"/>
</dbReference>
<dbReference type="InterPro" id="IPR026341">
    <property type="entry name" value="T9SS_type_B"/>
</dbReference>
<sequence>MIRLTTAILISLIASIAYSQQTTISFGPGSNNQTFSTCNGFIIDSGGQGGSGYSNNEDVVITVCPDNPGDIVSVVFNLFNLSTVDDNPAPNVTNLDYMDVYDGTSTTSTHMGTYSGTQLSGVIIQPTELNTTGCLTFRFRSNSAGTGNFAAAVTCKTPCSNPMAVGAIIGGITPDSIRVCIGDVVSFTDNGSYGQPGFAIESYAWDFMDGTTAVGPQASHSFDNPGMYIVQLTVKDNNTDTACYNTNLTELRVLVATEPDFSPLPTEIDVCIGESYSITAYPDDYEVEWQGFPGSTTVDDGCITDDLLGVQQSIPLLQTGFESGTQITSASDIISICMEMEHSFIGDLLITLTCPTGQNVILHQQGGGGVNLGVAVQADNVDCSIPETMGTPFSYCFTPVANQTWVQAVNAGAAVGNILPAGDYAPIGSLSNLVGCPTNGTWSLNVTDLWAADDGTVFSFSLNLNPDFYPDDISFKPEIGHTADSSFWSTSTSIPYALSNQNSTITVTPDTPGQYVITFHAIDDFGCENTHDVLVNVNELAVVNAGNDTLVCEGNSFQLDPSVVWPPTPCNYTLVLIDSWGDGWEGNTMTLNVNGNMSNYTVPPGGSENSIPFAVNNGQTYTTTFNATGFSISECSYRILDEDGTVVYQSSGNLSGHNMTFTSNCVPAYEYTWTPGTNLSDGSILNPVWSPQGDETITLIINPVGHPLCASSDSIAITVIPPPYAGEDSSLVVCSQDAPVDLFTLLSNNPQTGGVWKNPQGQVITMPFDPAVMPSGNYTYTIGAADCQDQSVVVVDVTDTEITNHVIIDSDCNSKPNGSITVTGTAIDYYTLNGGPQVNAMSPFTIDSLFAGDYVLDVYSVGGCTDQLTFTVEEPDPLVIPFISPDTLICREGAATLTATGEGGSSAYSYSWTLNGVTVGNTQTITVSPGAGSHNYCVTLSEACGSPTATACTNVFIEEEIIPALLPDFPEGCEAHSVIFDNLSNGNIDSVFISFGDGTKDTVILGNGSFGHTYQSHGLYTVEMEVISSLGCYYSNTFTDFITVYPVPDANFNASPTPVSMFDPTVHLTDISTGNIDQYQWVMPGANPSYSSLQSPKITYPQGETGVYPITLYVMTEYGCTDSITKNVEVVNDVMLFAPNTFTPDGDEFNQTWKVYIQGIDDYSFHLQIYNRWGELIFESYDRDFGWDGTFNGKIVQSGSYTWTISARDLFNDKKYTFNGHVSILR</sequence>
<dbReference type="InterPro" id="IPR013783">
    <property type="entry name" value="Ig-like_fold"/>
</dbReference>
<dbReference type="CDD" id="cd00146">
    <property type="entry name" value="PKD"/>
    <property type="match status" value="2"/>
</dbReference>
<dbReference type="EMBL" id="JACVEL010000001">
    <property type="protein sequence ID" value="MBC9811372.1"/>
    <property type="molecule type" value="Genomic_DNA"/>
</dbReference>
<keyword evidence="2" id="KW-0378">Hydrolase</keyword>
<name>A0A8J6P4D8_9FLAO</name>
<dbReference type="Gene3D" id="2.60.120.290">
    <property type="entry name" value="Spermadhesin, CUB domain"/>
    <property type="match status" value="1"/>
</dbReference>
<dbReference type="InterPro" id="IPR000601">
    <property type="entry name" value="PKD_dom"/>
</dbReference>
<evidence type="ECO:0000256" key="2">
    <source>
        <dbReference type="ARBA" id="ARBA00022801"/>
    </source>
</evidence>
<dbReference type="PROSITE" id="PS51829">
    <property type="entry name" value="P_HOMO_B"/>
    <property type="match status" value="1"/>
</dbReference>
<feature type="chain" id="PRO_5035279099" evidence="3">
    <location>
        <begin position="20"/>
        <end position="1226"/>
    </location>
</feature>
<proteinExistence type="predicted"/>
<evidence type="ECO:0000259" key="4">
    <source>
        <dbReference type="PROSITE" id="PS50093"/>
    </source>
</evidence>
<comment type="caution">
    <text evidence="6">The sequence shown here is derived from an EMBL/GenBank/DDBJ whole genome shotgun (WGS) entry which is preliminary data.</text>
</comment>
<evidence type="ECO:0000313" key="7">
    <source>
        <dbReference type="Proteomes" id="UP000652681"/>
    </source>
</evidence>
<dbReference type="Pfam" id="PF13585">
    <property type="entry name" value="CHU_C"/>
    <property type="match status" value="1"/>
</dbReference>
<dbReference type="InterPro" id="IPR002884">
    <property type="entry name" value="P_dom"/>
</dbReference>
<evidence type="ECO:0000256" key="1">
    <source>
        <dbReference type="ARBA" id="ARBA00022670"/>
    </source>
</evidence>
<evidence type="ECO:0000256" key="3">
    <source>
        <dbReference type="SAM" id="SignalP"/>
    </source>
</evidence>
<dbReference type="InterPro" id="IPR008979">
    <property type="entry name" value="Galactose-bd-like_sf"/>
</dbReference>
<dbReference type="NCBIfam" id="TIGR04131">
    <property type="entry name" value="Bac_Flav_CTERM"/>
    <property type="match status" value="1"/>
</dbReference>
<dbReference type="InterPro" id="IPR022409">
    <property type="entry name" value="PKD/Chitinase_dom"/>
</dbReference>
<dbReference type="SMART" id="SM00089">
    <property type="entry name" value="PKD"/>
    <property type="match status" value="4"/>
</dbReference>
<dbReference type="SUPFAM" id="SSF49785">
    <property type="entry name" value="Galactose-binding domain-like"/>
    <property type="match status" value="1"/>
</dbReference>
<dbReference type="Gene3D" id="2.60.120.260">
    <property type="entry name" value="Galactose-binding domain-like"/>
    <property type="match status" value="1"/>
</dbReference>
<dbReference type="AlphaFoldDB" id="A0A8J6P4D8"/>
<dbReference type="SUPFAM" id="SSF49854">
    <property type="entry name" value="Spermadhesin, CUB domain"/>
    <property type="match status" value="1"/>
</dbReference>
<dbReference type="InterPro" id="IPR035986">
    <property type="entry name" value="PKD_dom_sf"/>
</dbReference>
<dbReference type="SUPFAM" id="SSF49299">
    <property type="entry name" value="PKD domain"/>
    <property type="match status" value="3"/>
</dbReference>
<evidence type="ECO:0000313" key="6">
    <source>
        <dbReference type="EMBL" id="MBC9811372.1"/>
    </source>
</evidence>
<dbReference type="Proteomes" id="UP000652681">
    <property type="component" value="Unassembled WGS sequence"/>
</dbReference>
<reference evidence="6" key="1">
    <citation type="submission" date="2020-09" db="EMBL/GenBank/DDBJ databases">
        <title>Taishania pollutisoli gen. nov., sp. nov., Isolated from Tetrabromobisphenol A-Contaminated Soil.</title>
        <authorList>
            <person name="Chen Q."/>
        </authorList>
    </citation>
    <scope>NUCLEOTIDE SEQUENCE</scope>
    <source>
        <strain evidence="6">CZZ-1</strain>
    </source>
</reference>
<dbReference type="GO" id="GO:0004252">
    <property type="term" value="F:serine-type endopeptidase activity"/>
    <property type="evidence" value="ECO:0007669"/>
    <property type="project" value="InterPro"/>
</dbReference>
<feature type="domain" description="P/Homo B" evidence="5">
    <location>
        <begin position="287"/>
        <end position="474"/>
    </location>
</feature>
<evidence type="ECO:0000259" key="5">
    <source>
        <dbReference type="PROSITE" id="PS51829"/>
    </source>
</evidence>
<dbReference type="PROSITE" id="PS50093">
    <property type="entry name" value="PKD"/>
    <property type="match status" value="2"/>
</dbReference>